<name>A0A8S1T6Z2_PAROT</name>
<evidence type="ECO:0000313" key="2">
    <source>
        <dbReference type="Proteomes" id="UP000683925"/>
    </source>
</evidence>
<dbReference type="AlphaFoldDB" id="A0A8S1T6Z2"/>
<dbReference type="OrthoDB" id="10609165at2759"/>
<dbReference type="Proteomes" id="UP000683925">
    <property type="component" value="Unassembled WGS sequence"/>
</dbReference>
<comment type="caution">
    <text evidence="1">The sequence shown here is derived from an EMBL/GenBank/DDBJ whole genome shotgun (WGS) entry which is preliminary data.</text>
</comment>
<keyword evidence="2" id="KW-1185">Reference proteome</keyword>
<sequence length="91" mass="10630">MLQKGGVVVNGRIYDYIILRVFKDIKKIIVSCLSCEKYLKVYYLKDSSRCNCLIFKSQAQSYTLQVFVLFKRQYSGIQFTYICINIVSSTM</sequence>
<proteinExistence type="predicted"/>
<reference evidence="1" key="1">
    <citation type="submission" date="2021-01" db="EMBL/GenBank/DDBJ databases">
        <authorList>
            <consortium name="Genoscope - CEA"/>
            <person name="William W."/>
        </authorList>
    </citation>
    <scope>NUCLEOTIDE SEQUENCE</scope>
</reference>
<accession>A0A8S1T6Z2</accession>
<protein>
    <submittedName>
        <fullName evidence="1">Uncharacterized protein</fullName>
    </submittedName>
</protein>
<evidence type="ECO:0000313" key="1">
    <source>
        <dbReference type="EMBL" id="CAD8148250.1"/>
    </source>
</evidence>
<organism evidence="1 2">
    <name type="scientific">Paramecium octaurelia</name>
    <dbReference type="NCBI Taxonomy" id="43137"/>
    <lineage>
        <taxon>Eukaryota</taxon>
        <taxon>Sar</taxon>
        <taxon>Alveolata</taxon>
        <taxon>Ciliophora</taxon>
        <taxon>Intramacronucleata</taxon>
        <taxon>Oligohymenophorea</taxon>
        <taxon>Peniculida</taxon>
        <taxon>Parameciidae</taxon>
        <taxon>Paramecium</taxon>
    </lineage>
</organism>
<dbReference type="EMBL" id="CAJJDP010000021">
    <property type="protein sequence ID" value="CAD8148250.1"/>
    <property type="molecule type" value="Genomic_DNA"/>
</dbReference>
<gene>
    <name evidence="1" type="ORF">POCTA_138.1.T0210001</name>
</gene>